<protein>
    <submittedName>
        <fullName evidence="1">Uncharacterized protein</fullName>
    </submittedName>
</protein>
<organism evidence="1 2">
    <name type="scientific">Dryococelus australis</name>
    <dbReference type="NCBI Taxonomy" id="614101"/>
    <lineage>
        <taxon>Eukaryota</taxon>
        <taxon>Metazoa</taxon>
        <taxon>Ecdysozoa</taxon>
        <taxon>Arthropoda</taxon>
        <taxon>Hexapoda</taxon>
        <taxon>Insecta</taxon>
        <taxon>Pterygota</taxon>
        <taxon>Neoptera</taxon>
        <taxon>Polyneoptera</taxon>
        <taxon>Phasmatodea</taxon>
        <taxon>Verophasmatodea</taxon>
        <taxon>Anareolatae</taxon>
        <taxon>Phasmatidae</taxon>
        <taxon>Eurycanthinae</taxon>
        <taxon>Dryococelus</taxon>
    </lineage>
</organism>
<keyword evidence="2" id="KW-1185">Reference proteome</keyword>
<name>A0ABQ9I5B5_9NEOP</name>
<evidence type="ECO:0000313" key="1">
    <source>
        <dbReference type="EMBL" id="KAJ8891843.1"/>
    </source>
</evidence>
<evidence type="ECO:0000313" key="2">
    <source>
        <dbReference type="Proteomes" id="UP001159363"/>
    </source>
</evidence>
<dbReference type="Proteomes" id="UP001159363">
    <property type="component" value="Chromosome 2"/>
</dbReference>
<accession>A0ABQ9I5B5</accession>
<gene>
    <name evidence="1" type="ORF">PR048_004397</name>
</gene>
<reference evidence="1 2" key="1">
    <citation type="submission" date="2023-02" db="EMBL/GenBank/DDBJ databases">
        <title>LHISI_Scaffold_Assembly.</title>
        <authorList>
            <person name="Stuart O.P."/>
            <person name="Cleave R."/>
            <person name="Magrath M.J.L."/>
            <person name="Mikheyev A.S."/>
        </authorList>
    </citation>
    <scope>NUCLEOTIDE SEQUENCE [LARGE SCALE GENOMIC DNA]</scope>
    <source>
        <strain evidence="1">Daus_M_001</strain>
        <tissue evidence="1">Leg muscle</tissue>
    </source>
</reference>
<comment type="caution">
    <text evidence="1">The sequence shown here is derived from an EMBL/GenBank/DDBJ whole genome shotgun (WGS) entry which is preliminary data.</text>
</comment>
<proteinExistence type="predicted"/>
<sequence>MIMMEYEAPKLFDGDHLDLLQRIETHQRNERPRRYLRDGQNPREYFSYVEFVKRFRFTKQTAWDTIEPLVAADDGDRRGLPVPPVLKVVIALRFYGSNTFQNVCGDTYAMLIEGNSEQDCKGRVEEEFGRVGEAGELATGQ</sequence>
<dbReference type="EMBL" id="JARBHB010000002">
    <property type="protein sequence ID" value="KAJ8891843.1"/>
    <property type="molecule type" value="Genomic_DNA"/>
</dbReference>